<feature type="domain" description="Epg5-like TPR" evidence="1">
    <location>
        <begin position="3"/>
        <end position="68"/>
    </location>
</feature>
<name>A0A9C5ZJC0_9MUSC</name>
<evidence type="ECO:0000313" key="4">
    <source>
        <dbReference type="RefSeq" id="XP_037897700.1"/>
    </source>
</evidence>
<evidence type="ECO:0000313" key="3">
    <source>
        <dbReference type="RefSeq" id="XP_037897699.1"/>
    </source>
</evidence>
<keyword evidence="2" id="KW-1185">Reference proteome</keyword>
<protein>
    <submittedName>
        <fullName evidence="3 4">Ectopic P granules protein 5 homolog</fullName>
    </submittedName>
</protein>
<dbReference type="InterPro" id="IPR058750">
    <property type="entry name" value="TPR_Epg5"/>
</dbReference>
<dbReference type="Proteomes" id="UP000092443">
    <property type="component" value="Unplaced"/>
</dbReference>
<dbReference type="GeneID" id="119642584"/>
<organism evidence="2 3">
    <name type="scientific">Glossina fuscipes</name>
    <dbReference type="NCBI Taxonomy" id="7396"/>
    <lineage>
        <taxon>Eukaryota</taxon>
        <taxon>Metazoa</taxon>
        <taxon>Ecdysozoa</taxon>
        <taxon>Arthropoda</taxon>
        <taxon>Hexapoda</taxon>
        <taxon>Insecta</taxon>
        <taxon>Pterygota</taxon>
        <taxon>Neoptera</taxon>
        <taxon>Endopterygota</taxon>
        <taxon>Diptera</taxon>
        <taxon>Brachycera</taxon>
        <taxon>Muscomorpha</taxon>
        <taxon>Hippoboscoidea</taxon>
        <taxon>Glossinidae</taxon>
        <taxon>Glossina</taxon>
    </lineage>
</organism>
<dbReference type="RefSeq" id="XP_037897699.1">
    <property type="nucleotide sequence ID" value="XM_038041771.1"/>
</dbReference>
<accession>A0A9C5ZJC0</accession>
<proteinExistence type="predicted"/>
<sequence>MDVKHALYPIINQKFSELYLSRVPTHYNEHSFQQTHGVTDKFYDFNVSLMKKLKNNLEAAEKFYESEATKHRDDGFVFYCRSCAK</sequence>
<dbReference type="AlphaFoldDB" id="A0A9C5ZJC0"/>
<evidence type="ECO:0000313" key="2">
    <source>
        <dbReference type="Proteomes" id="UP000092443"/>
    </source>
</evidence>
<dbReference type="KEGG" id="gfs:119642584"/>
<evidence type="ECO:0000259" key="1">
    <source>
        <dbReference type="Pfam" id="PF26573"/>
    </source>
</evidence>
<reference evidence="3 4" key="1">
    <citation type="submission" date="2025-04" db="UniProtKB">
        <authorList>
            <consortium name="RefSeq"/>
        </authorList>
    </citation>
    <scope>IDENTIFICATION</scope>
    <source>
        <tissue evidence="3 4">Whole body pupa</tissue>
    </source>
</reference>
<dbReference type="RefSeq" id="XP_037897700.1">
    <property type="nucleotide sequence ID" value="XM_038041772.1"/>
</dbReference>
<dbReference type="Pfam" id="PF26573">
    <property type="entry name" value="TPR_Epg5_2"/>
    <property type="match status" value="1"/>
</dbReference>
<gene>
    <name evidence="3 4" type="primary">LOC119642584</name>
</gene>